<dbReference type="EMBL" id="CP001344">
    <property type="protein sequence ID" value="ACL43633.1"/>
    <property type="molecule type" value="Genomic_DNA"/>
</dbReference>
<accession>B8HML8</accession>
<evidence type="ECO:0000256" key="1">
    <source>
        <dbReference type="SAM" id="MobiDB-lite"/>
    </source>
</evidence>
<evidence type="ECO:0000313" key="2">
    <source>
        <dbReference type="EMBL" id="ACL43633.1"/>
    </source>
</evidence>
<sequence>MKEAVKGKYGSDSDQAAAVGVKKKSERKRPTRTKKES</sequence>
<feature type="region of interest" description="Disordered" evidence="1">
    <location>
        <begin position="1"/>
        <end position="37"/>
    </location>
</feature>
<name>B8HML8_CYAP4</name>
<feature type="compositionally biased region" description="Basic residues" evidence="1">
    <location>
        <begin position="21"/>
        <end position="37"/>
    </location>
</feature>
<dbReference type="KEGG" id="cyn:Cyan7425_1255"/>
<dbReference type="AlphaFoldDB" id="B8HML8"/>
<dbReference type="HOGENOM" id="CLU_3342796_0_0_3"/>
<proteinExistence type="predicted"/>
<gene>
    <name evidence="2" type="ordered locus">Cyan7425_1255</name>
</gene>
<organism evidence="2">
    <name type="scientific">Cyanothece sp. (strain PCC 7425 / ATCC 29141)</name>
    <dbReference type="NCBI Taxonomy" id="395961"/>
    <lineage>
        <taxon>Bacteria</taxon>
        <taxon>Bacillati</taxon>
        <taxon>Cyanobacteriota</taxon>
        <taxon>Cyanophyceae</taxon>
        <taxon>Gomontiellales</taxon>
        <taxon>Cyanothecaceae</taxon>
        <taxon>Cyanothece</taxon>
    </lineage>
</organism>
<reference evidence="2" key="1">
    <citation type="submission" date="2009-01" db="EMBL/GenBank/DDBJ databases">
        <title>Complete sequence of chromosome Cyanothece sp. PCC 7425.</title>
        <authorList>
            <consortium name="US DOE Joint Genome Institute"/>
            <person name="Lucas S."/>
            <person name="Copeland A."/>
            <person name="Lapidus A."/>
            <person name="Glavina del Rio T."/>
            <person name="Dalin E."/>
            <person name="Tice H."/>
            <person name="Bruce D."/>
            <person name="Goodwin L."/>
            <person name="Pitluck S."/>
            <person name="Sims D."/>
            <person name="Meineke L."/>
            <person name="Brettin T."/>
            <person name="Detter J.C."/>
            <person name="Han C."/>
            <person name="Larimer F."/>
            <person name="Land M."/>
            <person name="Hauser L."/>
            <person name="Kyrpides N."/>
            <person name="Ovchinnikova G."/>
            <person name="Liberton M."/>
            <person name="Stoeckel J."/>
            <person name="Banerjee A."/>
            <person name="Singh A."/>
            <person name="Page L."/>
            <person name="Sato H."/>
            <person name="Zhao L."/>
            <person name="Sherman L."/>
            <person name="Pakrasi H."/>
            <person name="Richardson P."/>
        </authorList>
    </citation>
    <scope>NUCLEOTIDE SEQUENCE</scope>
    <source>
        <strain evidence="2">PCC 7425</strain>
    </source>
</reference>
<feature type="compositionally biased region" description="Basic and acidic residues" evidence="1">
    <location>
        <begin position="1"/>
        <end position="11"/>
    </location>
</feature>
<protein>
    <submittedName>
        <fullName evidence="2">Uncharacterized protein</fullName>
    </submittedName>
</protein>